<dbReference type="RefSeq" id="WP_211422218.1">
    <property type="nucleotide sequence ID" value="NZ_CP072642.1"/>
</dbReference>
<keyword evidence="4" id="KW-0411">Iron-sulfur</keyword>
<dbReference type="CDD" id="cd02440">
    <property type="entry name" value="AdoMet_MTases"/>
    <property type="match status" value="1"/>
</dbReference>
<dbReference type="InterPro" id="IPR029063">
    <property type="entry name" value="SAM-dependent_MTases_sf"/>
</dbReference>
<evidence type="ECO:0000313" key="6">
    <source>
        <dbReference type="Proteomes" id="UP000677668"/>
    </source>
</evidence>
<evidence type="ECO:0000313" key="5">
    <source>
        <dbReference type="EMBL" id="QUV93883.1"/>
    </source>
</evidence>
<accession>A0ABX8AYU0</accession>
<dbReference type="EMBL" id="CP072642">
    <property type="protein sequence ID" value="QUV93883.1"/>
    <property type="molecule type" value="Genomic_DNA"/>
</dbReference>
<keyword evidence="1" id="KW-0479">Metal-binding</keyword>
<reference evidence="5 6" key="1">
    <citation type="submission" date="2021-03" db="EMBL/GenBank/DDBJ databases">
        <title>Genomic and phenotypic characterization of Chloracidobacterium isolates provides evidence for multiple species.</title>
        <authorList>
            <person name="Saini M.K."/>
            <person name="Costas A.M.G."/>
            <person name="Tank M."/>
            <person name="Bryant D.A."/>
        </authorList>
    </citation>
    <scope>NUCLEOTIDE SEQUENCE [LARGE SCALE GENOMIC DNA]</scope>
    <source>
        <strain evidence="5 6">N</strain>
    </source>
</reference>
<name>A0ABX8AYU0_9BACT</name>
<keyword evidence="5" id="KW-0808">Transferase</keyword>
<dbReference type="InterPro" id="IPR052571">
    <property type="entry name" value="Mt_RNA_Methyltransferase"/>
</dbReference>
<keyword evidence="2" id="KW-0809">Transit peptide</keyword>
<evidence type="ECO:0000256" key="4">
    <source>
        <dbReference type="ARBA" id="ARBA00023014"/>
    </source>
</evidence>
<dbReference type="GO" id="GO:0008168">
    <property type="term" value="F:methyltransferase activity"/>
    <property type="evidence" value="ECO:0007669"/>
    <property type="project" value="UniProtKB-KW"/>
</dbReference>
<protein>
    <submittedName>
        <fullName evidence="5">Methyltransferase domain-containing protein</fullName>
    </submittedName>
</protein>
<keyword evidence="6" id="KW-1185">Reference proteome</keyword>
<dbReference type="Proteomes" id="UP000677668">
    <property type="component" value="Chromosome 1"/>
</dbReference>
<dbReference type="Pfam" id="PF09243">
    <property type="entry name" value="Rsm22"/>
    <property type="match status" value="1"/>
</dbReference>
<gene>
    <name evidence="5" type="ORF">J8C05_11070</name>
</gene>
<sequence length="422" mass="46651">MNASTLMNNDLLQHVERHLVGHLLGPEALAQYDRGPVGKAFLRPTASALVRLSDDFTRERQNLAEAAPGDYWHDTRRLAYLFHFLPRNYVKVARVLAELGGHPDVAKELTAKSRFTVLDVGCGPGTSALATLSFLAALQPAAFQVRIVLVEMSPAALQKATDLLRQAADWLNAERREAMTLHVTPHTGDAKSTGRYPPHAAADFIWLSNVLNECAPEDVPPAAWVRELVRDHLAPDGSLCVIEPALHASARAAMQLRDALLEDLSECGIFAPCTANGPCRMLAGQPERDWCHVALTWQPTPLVAQLDAMSGLSSRVQKFFYFVLRRDGKRATEARSGWTPWRVIGDLQREKGREKRLVCGPDRCTLLTRFKRDRHAGNEAFSTARRGDVLWLSSAPAPLADGLRLLPHIQVERQTVAPPTTE</sequence>
<keyword evidence="3" id="KW-0408">Iron</keyword>
<dbReference type="PANTHER" id="PTHR13184:SF5">
    <property type="entry name" value="METHYLTRANSFERASE-LIKE PROTEIN 17, MITOCHONDRIAL"/>
    <property type="match status" value="1"/>
</dbReference>
<dbReference type="GO" id="GO:0032259">
    <property type="term" value="P:methylation"/>
    <property type="evidence" value="ECO:0007669"/>
    <property type="project" value="UniProtKB-KW"/>
</dbReference>
<proteinExistence type="predicted"/>
<evidence type="ECO:0000256" key="3">
    <source>
        <dbReference type="ARBA" id="ARBA00023004"/>
    </source>
</evidence>
<keyword evidence="5" id="KW-0489">Methyltransferase</keyword>
<evidence type="ECO:0000256" key="1">
    <source>
        <dbReference type="ARBA" id="ARBA00022723"/>
    </source>
</evidence>
<dbReference type="InterPro" id="IPR015324">
    <property type="entry name" value="Ribosomal_Rsm22-like"/>
</dbReference>
<organism evidence="5 6">
    <name type="scientific">Chloracidobacterium sp. N</name>
    <dbReference type="NCBI Taxonomy" id="2821540"/>
    <lineage>
        <taxon>Bacteria</taxon>
        <taxon>Pseudomonadati</taxon>
        <taxon>Acidobacteriota</taxon>
        <taxon>Terriglobia</taxon>
        <taxon>Terriglobales</taxon>
        <taxon>Acidobacteriaceae</taxon>
        <taxon>Chloracidobacterium</taxon>
        <taxon>Chloracidobacterium aggregatum</taxon>
    </lineage>
</organism>
<dbReference type="Gene3D" id="3.40.50.150">
    <property type="entry name" value="Vaccinia Virus protein VP39"/>
    <property type="match status" value="1"/>
</dbReference>
<dbReference type="SUPFAM" id="SSF53335">
    <property type="entry name" value="S-adenosyl-L-methionine-dependent methyltransferases"/>
    <property type="match status" value="1"/>
</dbReference>
<dbReference type="PANTHER" id="PTHR13184">
    <property type="entry name" value="37S RIBOSOMAL PROTEIN S22"/>
    <property type="match status" value="1"/>
</dbReference>
<evidence type="ECO:0000256" key="2">
    <source>
        <dbReference type="ARBA" id="ARBA00022946"/>
    </source>
</evidence>